<feature type="chain" id="PRO_5046542302" evidence="2">
    <location>
        <begin position="25"/>
        <end position="279"/>
    </location>
</feature>
<dbReference type="Proteomes" id="UP000600799">
    <property type="component" value="Unassembled WGS sequence"/>
</dbReference>
<keyword evidence="1" id="KW-0175">Coiled coil</keyword>
<feature type="domain" description="SnoaL-like" evidence="3">
    <location>
        <begin position="48"/>
        <end position="198"/>
    </location>
</feature>
<evidence type="ECO:0000313" key="4">
    <source>
        <dbReference type="EMBL" id="MBF9149378.1"/>
    </source>
</evidence>
<evidence type="ECO:0000259" key="3">
    <source>
        <dbReference type="Pfam" id="PF13577"/>
    </source>
</evidence>
<dbReference type="SUPFAM" id="SSF54427">
    <property type="entry name" value="NTF2-like"/>
    <property type="match status" value="1"/>
</dbReference>
<feature type="signal peptide" evidence="2">
    <location>
        <begin position="1"/>
        <end position="24"/>
    </location>
</feature>
<feature type="coiled-coil region" evidence="1">
    <location>
        <begin position="25"/>
        <end position="52"/>
    </location>
</feature>
<evidence type="ECO:0000313" key="5">
    <source>
        <dbReference type="Proteomes" id="UP000600799"/>
    </source>
</evidence>
<reference evidence="4 5" key="1">
    <citation type="submission" date="2020-11" db="EMBL/GenBank/DDBJ databases">
        <title>The genome sequence of Novosphingobium sp. 1Y9A.</title>
        <authorList>
            <person name="Liu Y."/>
        </authorList>
    </citation>
    <scope>NUCLEOTIDE SEQUENCE [LARGE SCALE GENOMIC DNA]</scope>
    <source>
        <strain evidence="4 5">1Y9A</strain>
    </source>
</reference>
<dbReference type="InterPro" id="IPR037401">
    <property type="entry name" value="SnoaL-like"/>
</dbReference>
<protein>
    <submittedName>
        <fullName evidence="4">Nuclear transport factor 2 family protein</fullName>
    </submittedName>
</protein>
<dbReference type="EMBL" id="JADQDC010000001">
    <property type="protein sequence ID" value="MBF9149378.1"/>
    <property type="molecule type" value="Genomic_DNA"/>
</dbReference>
<dbReference type="InterPro" id="IPR032710">
    <property type="entry name" value="NTF2-like_dom_sf"/>
</dbReference>
<organism evidence="4 5">
    <name type="scientific">Novosphingobium jiangmenense</name>
    <dbReference type="NCBI Taxonomy" id="2791981"/>
    <lineage>
        <taxon>Bacteria</taxon>
        <taxon>Pseudomonadati</taxon>
        <taxon>Pseudomonadota</taxon>
        <taxon>Alphaproteobacteria</taxon>
        <taxon>Sphingomonadales</taxon>
        <taxon>Sphingomonadaceae</taxon>
        <taxon>Novosphingobium</taxon>
    </lineage>
</organism>
<evidence type="ECO:0000256" key="2">
    <source>
        <dbReference type="SAM" id="SignalP"/>
    </source>
</evidence>
<keyword evidence="5" id="KW-1185">Reference proteome</keyword>
<proteinExistence type="predicted"/>
<evidence type="ECO:0000256" key="1">
    <source>
        <dbReference type="SAM" id="Coils"/>
    </source>
</evidence>
<gene>
    <name evidence="4" type="ORF">I2488_00040</name>
</gene>
<dbReference type="Gene3D" id="3.10.450.50">
    <property type="match status" value="1"/>
</dbReference>
<comment type="caution">
    <text evidence="4">The sequence shown here is derived from an EMBL/GenBank/DDBJ whole genome shotgun (WGS) entry which is preliminary data.</text>
</comment>
<accession>A0ABS0HAR7</accession>
<keyword evidence="2" id="KW-0732">Signal</keyword>
<name>A0ABS0HAR7_9SPHN</name>
<dbReference type="Pfam" id="PF13577">
    <property type="entry name" value="SnoaL_4"/>
    <property type="match status" value="1"/>
</dbReference>
<sequence>MEMKLKAMLMAVAAGCAVTSPLAAKEDVTAEIAALKAEVAQLRATAQTARDRGDIQNLFSRYMYLHNAFHDPEIVPLWAKKGTPGIRAQYSNNGVYTSWDSIMAYHAQRPNPKGKLVFHYLASPLIEVAEDGKTAKALFVMAGVESGLTDVEAAKQAPEFMYVKDLLVDGKRVWMHEIMVKYGVDFIRQDGEWKIWHFHCYEVARSPHGVGWIPFAAKSQDNPFADDLMYFGEDGKPVLMPKPDAPVTMRNNPYRTDTGQTLDAPPPVPYRTISETFEY</sequence>